<dbReference type="AlphaFoldDB" id="A0A7J8C8V1"/>
<comment type="caution">
    <text evidence="2">The sequence shown here is derived from an EMBL/GenBank/DDBJ whole genome shotgun (WGS) entry which is preliminary data.</text>
</comment>
<sequence>MHPEVSEPTAEWGEKRDCAQEPGVPGVEESAGDHGNAGQGGRKEEINDPKETCAGPSDSEQKQSGDSRSDACLAHQRNDQEDHGPRMTKKFLQKLCKQHKLYITPALNDTLDHRLPVRTGVATYFWRLLQVRAPRMKSALRQSPRSMQCPRRETRKTLNLAWTEPRGGPSALGLTESVAGCRSPPGWAPLPSCNSRDVDRSHNPPVFSDLQVSGSTVILFPKHNPLPWLFVASIVYPPMSLLNTINT</sequence>
<dbReference type="Proteomes" id="UP000550707">
    <property type="component" value="Unassembled WGS sequence"/>
</dbReference>
<evidence type="ECO:0000313" key="2">
    <source>
        <dbReference type="EMBL" id="KAF6407284.1"/>
    </source>
</evidence>
<reference evidence="2 3" key="1">
    <citation type="journal article" date="2020" name="Nature">
        <title>Six reference-quality genomes reveal evolution of bat adaptations.</title>
        <authorList>
            <person name="Jebb D."/>
            <person name="Huang Z."/>
            <person name="Pippel M."/>
            <person name="Hughes G.M."/>
            <person name="Lavrichenko K."/>
            <person name="Devanna P."/>
            <person name="Winkler S."/>
            <person name="Jermiin L.S."/>
            <person name="Skirmuntt E.C."/>
            <person name="Katzourakis A."/>
            <person name="Burkitt-Gray L."/>
            <person name="Ray D.A."/>
            <person name="Sullivan K.A.M."/>
            <person name="Roscito J.G."/>
            <person name="Kirilenko B.M."/>
            <person name="Davalos L.M."/>
            <person name="Corthals A.P."/>
            <person name="Power M.L."/>
            <person name="Jones G."/>
            <person name="Ransome R.D."/>
            <person name="Dechmann D.K.N."/>
            <person name="Locatelli A.G."/>
            <person name="Puechmaille S.J."/>
            <person name="Fedrigo O."/>
            <person name="Jarvis E.D."/>
            <person name="Hiller M."/>
            <person name="Vernes S.C."/>
            <person name="Myers E.W."/>
            <person name="Teeling E.C."/>
        </authorList>
    </citation>
    <scope>NUCLEOTIDE SEQUENCE [LARGE SCALE GENOMIC DNA]</scope>
    <source>
        <strain evidence="2">MMolMol1</strain>
        <tissue evidence="2">Muscle</tissue>
    </source>
</reference>
<evidence type="ECO:0000313" key="3">
    <source>
        <dbReference type="Proteomes" id="UP000550707"/>
    </source>
</evidence>
<gene>
    <name evidence="2" type="ORF">HJG59_009928</name>
</gene>
<organism evidence="2 3">
    <name type="scientific">Molossus molossus</name>
    <name type="common">Pallas' mastiff bat</name>
    <name type="synonym">Vespertilio molossus</name>
    <dbReference type="NCBI Taxonomy" id="27622"/>
    <lineage>
        <taxon>Eukaryota</taxon>
        <taxon>Metazoa</taxon>
        <taxon>Chordata</taxon>
        <taxon>Craniata</taxon>
        <taxon>Vertebrata</taxon>
        <taxon>Euteleostomi</taxon>
        <taxon>Mammalia</taxon>
        <taxon>Eutheria</taxon>
        <taxon>Laurasiatheria</taxon>
        <taxon>Chiroptera</taxon>
        <taxon>Yangochiroptera</taxon>
        <taxon>Molossidae</taxon>
        <taxon>Molossus</taxon>
    </lineage>
</organism>
<evidence type="ECO:0000256" key="1">
    <source>
        <dbReference type="SAM" id="MobiDB-lite"/>
    </source>
</evidence>
<feature type="compositionally biased region" description="Basic and acidic residues" evidence="1">
    <location>
        <begin position="59"/>
        <end position="69"/>
    </location>
</feature>
<keyword evidence="3" id="KW-1185">Reference proteome</keyword>
<dbReference type="EMBL" id="JACASF010000021">
    <property type="protein sequence ID" value="KAF6407284.1"/>
    <property type="molecule type" value="Genomic_DNA"/>
</dbReference>
<feature type="region of interest" description="Disordered" evidence="1">
    <location>
        <begin position="1"/>
        <end position="71"/>
    </location>
</feature>
<name>A0A7J8C8V1_MOLMO</name>
<proteinExistence type="predicted"/>
<protein>
    <submittedName>
        <fullName evidence="2">Uncharacterized protein</fullName>
    </submittedName>
</protein>
<accession>A0A7J8C8V1</accession>
<feature type="compositionally biased region" description="Basic and acidic residues" evidence="1">
    <location>
        <begin position="41"/>
        <end position="51"/>
    </location>
</feature>